<dbReference type="EMBL" id="JANPWB010000010">
    <property type="protein sequence ID" value="KAJ1140482.1"/>
    <property type="molecule type" value="Genomic_DNA"/>
</dbReference>
<gene>
    <name evidence="1" type="ORF">NDU88_006834</name>
</gene>
<sequence>MERDHRECGMREGRQLDEEGWCRRNGRRSCYTYLLGNKRFTAFPWLRPFSGDEGTCGQPSQVIEAYSTASSSLREKSLSSSSCHVGFLRQYIVGTGNCRRKFRDTQLLMESTVKEWMGCFKAPWHKVDKVMAKRKDAQQKYVQQRNVQGVQQSHHGKDVLGRVDGLVPLSRALCNGTGPSGMWNAGGTAVSGGRLVREEWEKELLYTVAADFAGRLYQLQFLLNCITHTELEPARARVITIVNVNPLPKLKEAAENIIFFAEQKAADRDVVTH</sequence>
<reference evidence="1" key="1">
    <citation type="journal article" date="2022" name="bioRxiv">
        <title>Sequencing and chromosome-scale assembly of the giantPleurodeles waltlgenome.</title>
        <authorList>
            <person name="Brown T."/>
            <person name="Elewa A."/>
            <person name="Iarovenko S."/>
            <person name="Subramanian E."/>
            <person name="Araus A.J."/>
            <person name="Petzold A."/>
            <person name="Susuki M."/>
            <person name="Suzuki K.-i.T."/>
            <person name="Hayashi T."/>
            <person name="Toyoda A."/>
            <person name="Oliveira C."/>
            <person name="Osipova E."/>
            <person name="Leigh N.D."/>
            <person name="Simon A."/>
            <person name="Yun M.H."/>
        </authorList>
    </citation>
    <scope>NUCLEOTIDE SEQUENCE</scope>
    <source>
        <strain evidence="1">20211129_DDA</strain>
        <tissue evidence="1">Liver</tissue>
    </source>
</reference>
<comment type="caution">
    <text evidence="1">The sequence shown here is derived from an EMBL/GenBank/DDBJ whole genome shotgun (WGS) entry which is preliminary data.</text>
</comment>
<proteinExistence type="predicted"/>
<evidence type="ECO:0000313" key="1">
    <source>
        <dbReference type="EMBL" id="KAJ1140482.1"/>
    </source>
</evidence>
<dbReference type="Proteomes" id="UP001066276">
    <property type="component" value="Chromosome 6"/>
</dbReference>
<accession>A0AAV7QLX3</accession>
<keyword evidence="2" id="KW-1185">Reference proteome</keyword>
<name>A0AAV7QLX3_PLEWA</name>
<organism evidence="1 2">
    <name type="scientific">Pleurodeles waltl</name>
    <name type="common">Iberian ribbed newt</name>
    <dbReference type="NCBI Taxonomy" id="8319"/>
    <lineage>
        <taxon>Eukaryota</taxon>
        <taxon>Metazoa</taxon>
        <taxon>Chordata</taxon>
        <taxon>Craniata</taxon>
        <taxon>Vertebrata</taxon>
        <taxon>Euteleostomi</taxon>
        <taxon>Amphibia</taxon>
        <taxon>Batrachia</taxon>
        <taxon>Caudata</taxon>
        <taxon>Salamandroidea</taxon>
        <taxon>Salamandridae</taxon>
        <taxon>Pleurodelinae</taxon>
        <taxon>Pleurodeles</taxon>
    </lineage>
</organism>
<dbReference type="AlphaFoldDB" id="A0AAV7QLX3"/>
<evidence type="ECO:0000313" key="2">
    <source>
        <dbReference type="Proteomes" id="UP001066276"/>
    </source>
</evidence>
<protein>
    <submittedName>
        <fullName evidence="1">Uncharacterized protein</fullName>
    </submittedName>
</protein>